<reference evidence="1" key="1">
    <citation type="journal article" date="2019" name="Sci. Rep.">
        <title>Draft genome of Tanacetum cinerariifolium, the natural source of mosquito coil.</title>
        <authorList>
            <person name="Yamashiro T."/>
            <person name="Shiraishi A."/>
            <person name="Satake H."/>
            <person name="Nakayama K."/>
        </authorList>
    </citation>
    <scope>NUCLEOTIDE SEQUENCE</scope>
</reference>
<evidence type="ECO:0000313" key="1">
    <source>
        <dbReference type="EMBL" id="GFD50544.1"/>
    </source>
</evidence>
<sequence>MKRKVDTLMKGEISLMGRSEGVFRMETNKVYQPPPEPSHQEELEHIVMNFILDQEERVNQLEEYIRVIVSDFMQLSSKVTRRLKEKIREE</sequence>
<dbReference type="EMBL" id="BKCJ011758631">
    <property type="protein sequence ID" value="GFD50544.1"/>
    <property type="molecule type" value="Genomic_DNA"/>
</dbReference>
<name>A0A699X1L7_TANCI</name>
<proteinExistence type="predicted"/>
<comment type="caution">
    <text evidence="1">The sequence shown here is derived from an EMBL/GenBank/DDBJ whole genome shotgun (WGS) entry which is preliminary data.</text>
</comment>
<organism evidence="1">
    <name type="scientific">Tanacetum cinerariifolium</name>
    <name type="common">Dalmatian daisy</name>
    <name type="synonym">Chrysanthemum cinerariifolium</name>
    <dbReference type="NCBI Taxonomy" id="118510"/>
    <lineage>
        <taxon>Eukaryota</taxon>
        <taxon>Viridiplantae</taxon>
        <taxon>Streptophyta</taxon>
        <taxon>Embryophyta</taxon>
        <taxon>Tracheophyta</taxon>
        <taxon>Spermatophyta</taxon>
        <taxon>Magnoliopsida</taxon>
        <taxon>eudicotyledons</taxon>
        <taxon>Gunneridae</taxon>
        <taxon>Pentapetalae</taxon>
        <taxon>asterids</taxon>
        <taxon>campanulids</taxon>
        <taxon>Asterales</taxon>
        <taxon>Asteraceae</taxon>
        <taxon>Asteroideae</taxon>
        <taxon>Anthemideae</taxon>
        <taxon>Anthemidinae</taxon>
        <taxon>Tanacetum</taxon>
    </lineage>
</organism>
<protein>
    <submittedName>
        <fullName evidence="1">Uncharacterized protein</fullName>
    </submittedName>
</protein>
<dbReference type="AlphaFoldDB" id="A0A699X1L7"/>
<gene>
    <name evidence="1" type="ORF">Tci_922513</name>
</gene>
<accession>A0A699X1L7</accession>